<keyword evidence="3" id="KW-1185">Reference proteome</keyword>
<dbReference type="Gene3D" id="1.20.5.320">
    <property type="entry name" value="6-Phosphogluconate Dehydrogenase, domain 3"/>
    <property type="match status" value="1"/>
</dbReference>
<reference evidence="3" key="2">
    <citation type="submission" date="2013-12" db="EMBL/GenBank/DDBJ databases">
        <title>Evolution of pathogenesis and genome organization in the Tremellales.</title>
        <authorList>
            <person name="Cuomo C."/>
            <person name="Litvintseva A."/>
            <person name="Heitman J."/>
            <person name="Chen Y."/>
            <person name="Sun S."/>
            <person name="Springer D."/>
            <person name="Dromer F."/>
            <person name="Young S."/>
            <person name="Zeng Q."/>
            <person name="Chapman S."/>
            <person name="Gujja S."/>
            <person name="Saif S."/>
            <person name="Birren B."/>
        </authorList>
    </citation>
    <scope>NUCLEOTIDE SEQUENCE [LARGE SCALE GENOMIC DNA]</scope>
    <source>
        <strain evidence="3">BCC8398</strain>
    </source>
</reference>
<dbReference type="Proteomes" id="UP000092666">
    <property type="component" value="Unassembled WGS sequence"/>
</dbReference>
<evidence type="ECO:0000256" key="1">
    <source>
        <dbReference type="SAM" id="Coils"/>
    </source>
</evidence>
<dbReference type="AlphaFoldDB" id="A0A1B9GLC8"/>
<evidence type="ECO:0000313" key="2">
    <source>
        <dbReference type="EMBL" id="OCF31894.1"/>
    </source>
</evidence>
<sequence>MANIANPSMPPSLPPHSNRTVEIPHLLVKDPHFASMAAIAPYIDDARLPSPTPENVLLAVRSYIAHRGQYLPLPAAPYVRAASEIEISILTARQNASDPNRDILLRMEESLSEIKTSIRGLQVQINDVKDDVKNVKDDVKSLKDDVKTVKEQKLNQYLTKGHHLWVPVPSSLDGNVVPDGVDEHLGGSRPVYQLEDKTVKKWLKLYGLPETGDAEDRKQVLSDFLSGLFL</sequence>
<feature type="coiled-coil region" evidence="1">
    <location>
        <begin position="118"/>
        <end position="152"/>
    </location>
</feature>
<proteinExistence type="predicted"/>
<gene>
    <name evidence="2" type="ORF">I316_06495</name>
</gene>
<protein>
    <submittedName>
        <fullName evidence="2">Uncharacterized protein</fullName>
    </submittedName>
</protein>
<keyword evidence="1" id="KW-0175">Coiled coil</keyword>
<accession>A0A1B9GLC8</accession>
<name>A0A1B9GLC8_9TREE</name>
<dbReference type="EMBL" id="KI669512">
    <property type="protein sequence ID" value="OCF31894.1"/>
    <property type="molecule type" value="Genomic_DNA"/>
</dbReference>
<organism evidence="2 3">
    <name type="scientific">Kwoniella heveanensis BCC8398</name>
    <dbReference type="NCBI Taxonomy" id="1296120"/>
    <lineage>
        <taxon>Eukaryota</taxon>
        <taxon>Fungi</taxon>
        <taxon>Dikarya</taxon>
        <taxon>Basidiomycota</taxon>
        <taxon>Agaricomycotina</taxon>
        <taxon>Tremellomycetes</taxon>
        <taxon>Tremellales</taxon>
        <taxon>Cryptococcaceae</taxon>
        <taxon>Kwoniella</taxon>
    </lineage>
</organism>
<reference evidence="2 3" key="1">
    <citation type="submission" date="2013-07" db="EMBL/GenBank/DDBJ databases">
        <title>The Genome Sequence of Cryptococcus heveanensis BCC8398.</title>
        <authorList>
            <consortium name="The Broad Institute Genome Sequencing Platform"/>
            <person name="Cuomo C."/>
            <person name="Litvintseva A."/>
            <person name="Chen Y."/>
            <person name="Heitman J."/>
            <person name="Sun S."/>
            <person name="Springer D."/>
            <person name="Dromer F."/>
            <person name="Young S.K."/>
            <person name="Zeng Q."/>
            <person name="Gargeya S."/>
            <person name="Fitzgerald M."/>
            <person name="Abouelleil A."/>
            <person name="Alvarado L."/>
            <person name="Berlin A.M."/>
            <person name="Chapman S.B."/>
            <person name="Dewar J."/>
            <person name="Goldberg J."/>
            <person name="Griggs A."/>
            <person name="Gujja S."/>
            <person name="Hansen M."/>
            <person name="Howarth C."/>
            <person name="Imamovic A."/>
            <person name="Larimer J."/>
            <person name="McCowan C."/>
            <person name="Murphy C."/>
            <person name="Pearson M."/>
            <person name="Priest M."/>
            <person name="Roberts A."/>
            <person name="Saif S."/>
            <person name="Shea T."/>
            <person name="Sykes S."/>
            <person name="Wortman J."/>
            <person name="Nusbaum C."/>
            <person name="Birren B."/>
        </authorList>
    </citation>
    <scope>NUCLEOTIDE SEQUENCE [LARGE SCALE GENOMIC DNA]</scope>
    <source>
        <strain evidence="2 3">BCC8398</strain>
    </source>
</reference>
<evidence type="ECO:0000313" key="3">
    <source>
        <dbReference type="Proteomes" id="UP000092666"/>
    </source>
</evidence>